<dbReference type="Proteomes" id="UP000317291">
    <property type="component" value="Unassembled WGS sequence"/>
</dbReference>
<comment type="caution">
    <text evidence="1">The sequence shown here is derived from an EMBL/GenBank/DDBJ whole genome shotgun (WGS) entry which is preliminary data.</text>
</comment>
<evidence type="ECO:0000313" key="1">
    <source>
        <dbReference type="EMBL" id="TWS20811.1"/>
    </source>
</evidence>
<dbReference type="AlphaFoldDB" id="A0A5C5RFB7"/>
<dbReference type="InterPro" id="IPR019276">
    <property type="entry name" value="DUF2303"/>
</dbReference>
<organism evidence="1 2">
    <name type="scientific">Tsukamurella asaccharolytica</name>
    <dbReference type="NCBI Taxonomy" id="2592067"/>
    <lineage>
        <taxon>Bacteria</taxon>
        <taxon>Bacillati</taxon>
        <taxon>Actinomycetota</taxon>
        <taxon>Actinomycetes</taxon>
        <taxon>Mycobacteriales</taxon>
        <taxon>Tsukamurellaceae</taxon>
        <taxon>Tsukamurella</taxon>
    </lineage>
</organism>
<dbReference type="RefSeq" id="WP_146560030.1">
    <property type="nucleotide sequence ID" value="NZ_VIGW01000002.1"/>
</dbReference>
<reference evidence="1 2" key="1">
    <citation type="submission" date="2019-06" db="EMBL/GenBank/DDBJ databases">
        <title>Tsukamurella conjunctivitidis sp. nov., Tsukamurella assacharolytica sp. nov. and Tsukamurella sputae sp. nov. isolated from patients with conjunctivitis, bacteraemia (lymphoma) and respiratory infection (sputum) in Hong Kong.</title>
        <authorList>
            <person name="Teng J.L.L."/>
            <person name="Lee H.H."/>
            <person name="Fong J.Y.H."/>
            <person name="Fok K.M.N."/>
            <person name="Lau S.K.P."/>
            <person name="Woo P.C.Y."/>
        </authorList>
    </citation>
    <scope>NUCLEOTIDE SEQUENCE [LARGE SCALE GENOMIC DNA]</scope>
    <source>
        <strain evidence="1 2">HKU71</strain>
    </source>
</reference>
<evidence type="ECO:0000313" key="2">
    <source>
        <dbReference type="Proteomes" id="UP000317291"/>
    </source>
</evidence>
<sequence length="277" mass="30665">MSDSNIHLPQINTESITPEEYGVDGPVHVFIANGVEGLETKVVDVRAEVPDAFPPRTTVPRKVTDQASFLAEVKRRPLLDGLSTVWANRKTGTVSVIYDELGADATADYTRRQDFLTLQFVRDPDWTLLMNTISKEPCGQLEFSDLIESVGHLITSHPAAELMEIAESLRTSSQARFESRPNRANGSQVFTYAEEVSATAGRSAQLEVPTTITFRAAPFEDFPPVDVTCWFRFRVNGGNPRLTLEAQPFDHVIRATWSTVIDDLAENLGVPVYAANL</sequence>
<keyword evidence="2" id="KW-1185">Reference proteome</keyword>
<accession>A0A5C5RFB7</accession>
<protein>
    <submittedName>
        <fullName evidence="1">DUF2303 family protein</fullName>
    </submittedName>
</protein>
<name>A0A5C5RFB7_9ACTN</name>
<proteinExistence type="predicted"/>
<dbReference type="EMBL" id="VIGW01000002">
    <property type="protein sequence ID" value="TWS20811.1"/>
    <property type="molecule type" value="Genomic_DNA"/>
</dbReference>
<dbReference type="Pfam" id="PF10065">
    <property type="entry name" value="DUF2303"/>
    <property type="match status" value="1"/>
</dbReference>
<gene>
    <name evidence="1" type="ORF">FK529_05670</name>
</gene>
<dbReference type="OrthoDB" id="4548805at2"/>